<gene>
    <name evidence="1" type="ORF">F4821DRAFT_234970</name>
</gene>
<accession>A0ACC0D5X4</accession>
<proteinExistence type="predicted"/>
<organism evidence="1 2">
    <name type="scientific">Hypoxylon rubiginosum</name>
    <dbReference type="NCBI Taxonomy" id="110542"/>
    <lineage>
        <taxon>Eukaryota</taxon>
        <taxon>Fungi</taxon>
        <taxon>Dikarya</taxon>
        <taxon>Ascomycota</taxon>
        <taxon>Pezizomycotina</taxon>
        <taxon>Sordariomycetes</taxon>
        <taxon>Xylariomycetidae</taxon>
        <taxon>Xylariales</taxon>
        <taxon>Hypoxylaceae</taxon>
        <taxon>Hypoxylon</taxon>
    </lineage>
</organism>
<sequence length="202" mass="21257">MATPGHPSRVAQRLLRARLTAPTPLSRTCARFYSSEAPPPPLLQKLKADLKTAMRAKDAPRLAAIRSILAATLNASKTSSPIVTDAQVLSLLRKTQRASADASAEFAAAARQDLVDKEQAQIGVLEEYAAGSGIEEVNEEQLRTIVAGVVTAMTSEAGATTDGKARMGDVMKKVLAPGGPLEGKDVEKATLARIVKEVTGTN</sequence>
<keyword evidence="2" id="KW-1185">Reference proteome</keyword>
<evidence type="ECO:0000313" key="2">
    <source>
        <dbReference type="Proteomes" id="UP001497680"/>
    </source>
</evidence>
<name>A0ACC0D5X4_9PEZI</name>
<reference evidence="1 2" key="1">
    <citation type="journal article" date="2022" name="New Phytol.">
        <title>Ecological generalism drives hyperdiversity of secondary metabolite gene clusters in xylarialean endophytes.</title>
        <authorList>
            <person name="Franco M.E.E."/>
            <person name="Wisecaver J.H."/>
            <person name="Arnold A.E."/>
            <person name="Ju Y.M."/>
            <person name="Slot J.C."/>
            <person name="Ahrendt S."/>
            <person name="Moore L.P."/>
            <person name="Eastman K.E."/>
            <person name="Scott K."/>
            <person name="Konkel Z."/>
            <person name="Mondo S.J."/>
            <person name="Kuo A."/>
            <person name="Hayes R.D."/>
            <person name="Haridas S."/>
            <person name="Andreopoulos B."/>
            <person name="Riley R."/>
            <person name="LaButti K."/>
            <person name="Pangilinan J."/>
            <person name="Lipzen A."/>
            <person name="Amirebrahimi M."/>
            <person name="Yan J."/>
            <person name="Adam C."/>
            <person name="Keymanesh K."/>
            <person name="Ng V."/>
            <person name="Louie K."/>
            <person name="Northen T."/>
            <person name="Drula E."/>
            <person name="Henrissat B."/>
            <person name="Hsieh H.M."/>
            <person name="Youens-Clark K."/>
            <person name="Lutzoni F."/>
            <person name="Miadlikowska J."/>
            <person name="Eastwood D.C."/>
            <person name="Hamelin R.C."/>
            <person name="Grigoriev I.V."/>
            <person name="U'Ren J.M."/>
        </authorList>
    </citation>
    <scope>NUCLEOTIDE SEQUENCE [LARGE SCALE GENOMIC DNA]</scope>
    <source>
        <strain evidence="1 2">ER1909</strain>
    </source>
</reference>
<protein>
    <submittedName>
        <fullName evidence="1">GatB/YqeY domain-containing protein</fullName>
    </submittedName>
</protein>
<dbReference type="Proteomes" id="UP001497680">
    <property type="component" value="Unassembled WGS sequence"/>
</dbReference>
<comment type="caution">
    <text evidence="1">The sequence shown here is derived from an EMBL/GenBank/DDBJ whole genome shotgun (WGS) entry which is preliminary data.</text>
</comment>
<evidence type="ECO:0000313" key="1">
    <source>
        <dbReference type="EMBL" id="KAI6087980.1"/>
    </source>
</evidence>
<dbReference type="EMBL" id="MU394304">
    <property type="protein sequence ID" value="KAI6087980.1"/>
    <property type="molecule type" value="Genomic_DNA"/>
</dbReference>